<evidence type="ECO:0000313" key="1">
    <source>
        <dbReference type="EMBL" id="SFN17775.1"/>
    </source>
</evidence>
<organism evidence="1 2">
    <name type="scientific">Candidatus Pantoea varia</name>
    <dbReference type="NCBI Taxonomy" id="1881036"/>
    <lineage>
        <taxon>Bacteria</taxon>
        <taxon>Pseudomonadati</taxon>
        <taxon>Pseudomonadota</taxon>
        <taxon>Gammaproteobacteria</taxon>
        <taxon>Enterobacterales</taxon>
        <taxon>Erwiniaceae</taxon>
        <taxon>Pantoea</taxon>
    </lineage>
</organism>
<name>A0A1I4WWD1_9GAMM</name>
<dbReference type="AlphaFoldDB" id="A0A1I4WWD1"/>
<gene>
    <name evidence="1" type="ORF">SAMN05428971_0376</name>
</gene>
<proteinExistence type="predicted"/>
<accession>A0A1I4WWD1</accession>
<dbReference type="EMBL" id="FOVG01000001">
    <property type="protein sequence ID" value="SFN17775.1"/>
    <property type="molecule type" value="Genomic_DNA"/>
</dbReference>
<sequence length="107" mass="12614">MKLNDFISTNKYFAEMNKLAFDEKFEHDEVVAMCNDEFSKSIAFWLGEYLSGNIKGAVSAIFELEFKIQYAVFSIWMTLFKQKVDVENLAKMILLFKSEHEFKNFKL</sequence>
<reference evidence="2" key="1">
    <citation type="submission" date="2016-10" db="EMBL/GenBank/DDBJ databases">
        <authorList>
            <person name="Varghese N."/>
            <person name="Submissions S."/>
        </authorList>
    </citation>
    <scope>NUCLEOTIDE SEQUENCE [LARGE SCALE GENOMIC DNA]</scope>
    <source>
        <strain evidence="2">OV426</strain>
    </source>
</reference>
<keyword evidence="2" id="KW-1185">Reference proteome</keyword>
<dbReference type="Proteomes" id="UP000198968">
    <property type="component" value="Unassembled WGS sequence"/>
</dbReference>
<dbReference type="OrthoDB" id="6589469at2"/>
<evidence type="ECO:0000313" key="2">
    <source>
        <dbReference type="Proteomes" id="UP000198968"/>
    </source>
</evidence>
<protein>
    <submittedName>
        <fullName evidence="1">Uncharacterized protein</fullName>
    </submittedName>
</protein>
<dbReference type="RefSeq" id="WP_090959289.1">
    <property type="nucleotide sequence ID" value="NZ_FOVG01000001.1"/>
</dbReference>